<dbReference type="EMBL" id="JAANXD010000058">
    <property type="protein sequence ID" value="MBS1258330.1"/>
    <property type="molecule type" value="Genomic_DNA"/>
</dbReference>
<evidence type="ECO:0000313" key="1">
    <source>
        <dbReference type="EMBL" id="MBS1258330.1"/>
    </source>
</evidence>
<dbReference type="AlphaFoldDB" id="A0A942A0U0"/>
<organism evidence="1 2">
    <name type="scientific">Candidatus Scalindua arabica</name>
    <dbReference type="NCBI Taxonomy" id="1127984"/>
    <lineage>
        <taxon>Bacteria</taxon>
        <taxon>Pseudomonadati</taxon>
        <taxon>Planctomycetota</taxon>
        <taxon>Candidatus Brocadiia</taxon>
        <taxon>Candidatus Brocadiales</taxon>
        <taxon>Candidatus Scalinduaceae</taxon>
        <taxon>Candidatus Scalindua</taxon>
    </lineage>
</organism>
<protein>
    <submittedName>
        <fullName evidence="1">Uncharacterized protein</fullName>
    </submittedName>
</protein>
<accession>A0A942A0U0</accession>
<gene>
    <name evidence="1" type="ORF">MAG551_01388</name>
</gene>
<evidence type="ECO:0000313" key="2">
    <source>
        <dbReference type="Proteomes" id="UP000722750"/>
    </source>
</evidence>
<proteinExistence type="predicted"/>
<reference evidence="1" key="1">
    <citation type="journal article" date="2021" name="ISME J.">
        <title>Fine-scale metabolic discontinuity in a stratified prokaryote microbiome of a Red Sea deep halocline.</title>
        <authorList>
            <person name="Michoud G."/>
            <person name="Ngugi D.K."/>
            <person name="Barozzi A."/>
            <person name="Merlino G."/>
            <person name="Calleja M.L."/>
            <person name="Delgado-Huertas A."/>
            <person name="Moran X.A.G."/>
            <person name="Daffonchio D."/>
        </authorList>
    </citation>
    <scope>NUCLEOTIDE SEQUENCE</scope>
    <source>
        <strain evidence="1">SuakinDeep_MAG55_1</strain>
    </source>
</reference>
<name>A0A942A0U0_9BACT</name>
<sequence length="75" mass="8442">MTKILEQAVKRAQSLPDSEQDAIGSLIIEELEDEAKWEKKFLSSQKALEKLAAEAMKEDRKGEAKDLNPDLLSQL</sequence>
<dbReference type="Proteomes" id="UP000722750">
    <property type="component" value="Unassembled WGS sequence"/>
</dbReference>
<comment type="caution">
    <text evidence="1">The sequence shown here is derived from an EMBL/GenBank/DDBJ whole genome shotgun (WGS) entry which is preliminary data.</text>
</comment>